<dbReference type="SUPFAM" id="SSF48452">
    <property type="entry name" value="TPR-like"/>
    <property type="match status" value="2"/>
</dbReference>
<feature type="signal peptide" evidence="2">
    <location>
        <begin position="1"/>
        <end position="19"/>
    </location>
</feature>
<feature type="chain" id="PRO_5042204719" description="ETO1-like protein 1" evidence="2">
    <location>
        <begin position="20"/>
        <end position="527"/>
    </location>
</feature>
<gene>
    <name evidence="3" type="ORF">Nepgr_004232</name>
</gene>
<dbReference type="Proteomes" id="UP001279734">
    <property type="component" value="Unassembled WGS sequence"/>
</dbReference>
<keyword evidence="4" id="KW-1185">Reference proteome</keyword>
<dbReference type="InterPro" id="IPR011990">
    <property type="entry name" value="TPR-like_helical_dom_sf"/>
</dbReference>
<protein>
    <recommendedName>
        <fullName evidence="5">ETO1-like protein 1</fullName>
    </recommendedName>
</protein>
<dbReference type="PANTHER" id="PTHR44203:SF2">
    <property type="entry name" value="ETO1-LIKE PROTEIN 1"/>
    <property type="match status" value="1"/>
</dbReference>
<evidence type="ECO:0008006" key="5">
    <source>
        <dbReference type="Google" id="ProtNLM"/>
    </source>
</evidence>
<evidence type="ECO:0000256" key="1">
    <source>
        <dbReference type="SAM" id="Coils"/>
    </source>
</evidence>
<evidence type="ECO:0000313" key="3">
    <source>
        <dbReference type="EMBL" id="GMH02393.1"/>
    </source>
</evidence>
<dbReference type="Gene3D" id="1.25.40.10">
    <property type="entry name" value="Tetratricopeptide repeat domain"/>
    <property type="match status" value="3"/>
</dbReference>
<organism evidence="3 4">
    <name type="scientific">Nepenthes gracilis</name>
    <name type="common">Slender pitcher plant</name>
    <dbReference type="NCBI Taxonomy" id="150966"/>
    <lineage>
        <taxon>Eukaryota</taxon>
        <taxon>Viridiplantae</taxon>
        <taxon>Streptophyta</taxon>
        <taxon>Embryophyta</taxon>
        <taxon>Tracheophyta</taxon>
        <taxon>Spermatophyta</taxon>
        <taxon>Magnoliopsida</taxon>
        <taxon>eudicotyledons</taxon>
        <taxon>Gunneridae</taxon>
        <taxon>Pentapetalae</taxon>
        <taxon>Caryophyllales</taxon>
        <taxon>Nepenthaceae</taxon>
        <taxon>Nepenthes</taxon>
    </lineage>
</organism>
<feature type="coiled-coil region" evidence="1">
    <location>
        <begin position="402"/>
        <end position="429"/>
    </location>
</feature>
<accession>A0AAD3S0Z1</accession>
<sequence>MVGPASFSLFCLLSEVAMSLDPQSDKTICFLEQLLQSAKDNRQRMLAFHQFGCVRLLRKEYDDAARHFGEAVNAGHVYSFAGLARLSYIRGHKNSAYEKLSSVISSSTPLGWMYQERSLYCDGAKKWEDLSKSTELDPTLTYPYMWRAASLMRKQEAEAALLEINRVLGFKLALECLELRFCLYLAMENYQAAFCDIQAILTLSPDYRMFEGRVAASQLRMLVHEHVETWSTADCWLQLYDRWSAVDDIGSLSVIYQMLESDAAKGVLYFRQSLLLLRLNCPEAAMRSLRALCGRASEGRRVHQAKKIFEAFFLKAYALADSCPDPSCSSTVISLLEDSLKCPSDGLRKGQALNNLGSVYVDCEKLDLAAGCYINALKIRHTRAHQGLARVHFLRNDRAAAYEEMTKLIEKAQNNASAYEKRSEYCERDLAKADLEMVTQLDPLRVYPYRYRAAVLMDSHKEKEAIAELSRAIAFKADVHLLHLRAAFHEHIGDVMGALRDCRAALSVDPNHQEMLELRSRVNSREP</sequence>
<keyword evidence="2" id="KW-0732">Signal</keyword>
<keyword evidence="1" id="KW-0175">Coiled coil</keyword>
<evidence type="ECO:0000256" key="2">
    <source>
        <dbReference type="SAM" id="SignalP"/>
    </source>
</evidence>
<dbReference type="InterPro" id="IPR044631">
    <property type="entry name" value="ETO1-like"/>
</dbReference>
<evidence type="ECO:0000313" key="4">
    <source>
        <dbReference type="Proteomes" id="UP001279734"/>
    </source>
</evidence>
<dbReference type="EMBL" id="BSYO01000003">
    <property type="protein sequence ID" value="GMH02393.1"/>
    <property type="molecule type" value="Genomic_DNA"/>
</dbReference>
<dbReference type="GO" id="GO:0010105">
    <property type="term" value="P:negative regulation of ethylene-activated signaling pathway"/>
    <property type="evidence" value="ECO:0007669"/>
    <property type="project" value="InterPro"/>
</dbReference>
<dbReference type="PANTHER" id="PTHR44203">
    <property type="entry name" value="ETO1-RELATED"/>
    <property type="match status" value="1"/>
</dbReference>
<dbReference type="InterPro" id="IPR019734">
    <property type="entry name" value="TPR_rpt"/>
</dbReference>
<reference evidence="3" key="1">
    <citation type="submission" date="2023-05" db="EMBL/GenBank/DDBJ databases">
        <title>Nepenthes gracilis genome sequencing.</title>
        <authorList>
            <person name="Fukushima K."/>
        </authorList>
    </citation>
    <scope>NUCLEOTIDE SEQUENCE</scope>
    <source>
        <strain evidence="3">SING2019-196</strain>
    </source>
</reference>
<name>A0AAD3S0Z1_NEPGR</name>
<comment type="caution">
    <text evidence="3">The sequence shown here is derived from an EMBL/GenBank/DDBJ whole genome shotgun (WGS) entry which is preliminary data.</text>
</comment>
<dbReference type="SMART" id="SM00028">
    <property type="entry name" value="TPR"/>
    <property type="match status" value="4"/>
</dbReference>
<dbReference type="AlphaFoldDB" id="A0AAD3S0Z1"/>
<proteinExistence type="predicted"/>